<proteinExistence type="predicted"/>
<gene>
    <name evidence="1" type="ORF">UFOVP1068_3</name>
    <name evidence="2" type="ORF">UFOVP1300_46</name>
</gene>
<sequence length="567" mass="58741">MGVLDFLFQGNPPPSVTTYGETTSNVPAWYSDYTQGLISKANAIAAEPYQPYTQARIAGYDPLQTSAYNKTAGLESTYSPMMQQSQNAIYNAGAGSSVNAAQPYINQALQYNPYNAASGALGQASGLIGQSYGDTSALAQPYFNQANQLTGQAMQSAASQATPYFNQANAYTQQGAGGTAALAQPYLNQAAMGTNIAGSANTAALASPYMQQASQLSGQGAQTGLGGIQDYMNPYQDQVVNRIGELGARNLKENLLPNIQDQAIRAGTFGGSRSGEAIGRALRDTQESTLAQQSAALQSGYTQAGQQLQADRARQLQAAQQQAGFGQQAAGLSAADFQRMLSASGQQAQIGQSMAGLSSADQQRLLAAGQQSAALGQSAAGLTGADYQRMLAGAQQQAAMGQSAAGLEGADLARYGQAGSAMGALGQMQGNLAGAAGTQQLQAAQQMGTLSNQDFARMLQSGQAMGALGQQTQQMGMQNIGALEAAGAGQQQQTQRSLDQAYQDFMNQREYDRNNIAFLNASVRGMTVPTSTTSTSTGPASVYQPSPLSQFGSALASGYGLSKMFGK</sequence>
<accession>A0A6J5QBK8</accession>
<name>A0A6J5QBK8_9CAUD</name>
<dbReference type="EMBL" id="LR797013">
    <property type="protein sequence ID" value="CAB4180882.1"/>
    <property type="molecule type" value="Genomic_DNA"/>
</dbReference>
<evidence type="ECO:0000313" key="2">
    <source>
        <dbReference type="EMBL" id="CAB4195935.1"/>
    </source>
</evidence>
<protein>
    <submittedName>
        <fullName evidence="1">Uncharacterized protein</fullName>
    </submittedName>
</protein>
<dbReference type="EMBL" id="LR797243">
    <property type="protein sequence ID" value="CAB4195935.1"/>
    <property type="molecule type" value="Genomic_DNA"/>
</dbReference>
<evidence type="ECO:0000313" key="1">
    <source>
        <dbReference type="EMBL" id="CAB4180882.1"/>
    </source>
</evidence>
<reference evidence="1" key="1">
    <citation type="submission" date="2020-05" db="EMBL/GenBank/DDBJ databases">
        <authorList>
            <person name="Chiriac C."/>
            <person name="Salcher M."/>
            <person name="Ghai R."/>
            <person name="Kavagutti S V."/>
        </authorList>
    </citation>
    <scope>NUCLEOTIDE SEQUENCE</scope>
</reference>
<organism evidence="1">
    <name type="scientific">uncultured Caudovirales phage</name>
    <dbReference type="NCBI Taxonomy" id="2100421"/>
    <lineage>
        <taxon>Viruses</taxon>
        <taxon>Duplodnaviria</taxon>
        <taxon>Heunggongvirae</taxon>
        <taxon>Uroviricota</taxon>
        <taxon>Caudoviricetes</taxon>
        <taxon>Peduoviridae</taxon>
        <taxon>Maltschvirus</taxon>
        <taxon>Maltschvirus maltsch</taxon>
    </lineage>
</organism>